<dbReference type="EMBL" id="HBFQ01015337">
    <property type="protein sequence ID" value="CAD8836272.1"/>
    <property type="molecule type" value="Transcribed_RNA"/>
</dbReference>
<dbReference type="InterPro" id="IPR007242">
    <property type="entry name" value="Atg12"/>
</dbReference>
<dbReference type="PANTHER" id="PTHR13385">
    <property type="entry name" value="AUTOPHAGY PROTEIN 12"/>
    <property type="match status" value="1"/>
</dbReference>
<comment type="similarity">
    <text evidence="4">Belongs to the ATG12 family.</text>
</comment>
<dbReference type="AlphaFoldDB" id="A0A7S1F089"/>
<evidence type="ECO:0000256" key="3">
    <source>
        <dbReference type="ARBA" id="ARBA00023006"/>
    </source>
</evidence>
<reference evidence="5" key="1">
    <citation type="submission" date="2021-01" db="EMBL/GenBank/DDBJ databases">
        <authorList>
            <person name="Corre E."/>
            <person name="Pelletier E."/>
            <person name="Niang G."/>
            <person name="Scheremetjew M."/>
            <person name="Finn R."/>
            <person name="Kale V."/>
            <person name="Holt S."/>
            <person name="Cochrane G."/>
            <person name="Meng A."/>
            <person name="Brown T."/>
            <person name="Cohen L."/>
        </authorList>
    </citation>
    <scope>NUCLEOTIDE SEQUENCE</scope>
</reference>
<dbReference type="GO" id="GO:0061723">
    <property type="term" value="P:glycophagy"/>
    <property type="evidence" value="ECO:0007669"/>
    <property type="project" value="TreeGrafter"/>
</dbReference>
<dbReference type="InterPro" id="IPR029071">
    <property type="entry name" value="Ubiquitin-like_domsf"/>
</dbReference>
<evidence type="ECO:0000313" key="5">
    <source>
        <dbReference type="EMBL" id="CAD8836272.1"/>
    </source>
</evidence>
<comment type="subunit">
    <text evidence="4">Forms a conjugate with ATG5.</text>
</comment>
<name>A0A7S1F089_NOCSC</name>
<evidence type="ECO:0000256" key="1">
    <source>
        <dbReference type="ARBA" id="ARBA00022499"/>
    </source>
</evidence>
<dbReference type="GO" id="GO:0097352">
    <property type="term" value="P:autophagosome maturation"/>
    <property type="evidence" value="ECO:0007669"/>
    <property type="project" value="TreeGrafter"/>
</dbReference>
<sequence length="119" mass="12870">MGDVVADDAVADAEPVEEIQHSGAIAARLAELRAGKVEIHLKAIGSTPTLRKPRFTIDGSKSFGELTRFIRGALKVESLHVYCCDAFEPSPDERIADLRHCFGVGPKLNISYSSEPAFS</sequence>
<organism evidence="5">
    <name type="scientific">Noctiluca scintillans</name>
    <name type="common">Sea sparkle</name>
    <name type="synonym">Red tide dinoflagellate</name>
    <dbReference type="NCBI Taxonomy" id="2966"/>
    <lineage>
        <taxon>Eukaryota</taxon>
        <taxon>Sar</taxon>
        <taxon>Alveolata</taxon>
        <taxon>Dinophyceae</taxon>
        <taxon>Noctilucales</taxon>
        <taxon>Noctilucaceae</taxon>
        <taxon>Noctiluca</taxon>
    </lineage>
</organism>
<keyword evidence="3 4" id="KW-0072">Autophagy</keyword>
<dbReference type="GO" id="GO:0034274">
    <property type="term" value="C:Atg12-Atg5-Atg16 complex"/>
    <property type="evidence" value="ECO:0007669"/>
    <property type="project" value="TreeGrafter"/>
</dbReference>
<dbReference type="GO" id="GO:0000045">
    <property type="term" value="P:autophagosome assembly"/>
    <property type="evidence" value="ECO:0007669"/>
    <property type="project" value="InterPro"/>
</dbReference>
<dbReference type="GO" id="GO:0034727">
    <property type="term" value="P:piecemeal microautophagy of the nucleus"/>
    <property type="evidence" value="ECO:0007669"/>
    <property type="project" value="TreeGrafter"/>
</dbReference>
<evidence type="ECO:0000256" key="4">
    <source>
        <dbReference type="RuleBase" id="RU361201"/>
    </source>
</evidence>
<dbReference type="GO" id="GO:0034045">
    <property type="term" value="C:phagophore assembly site membrane"/>
    <property type="evidence" value="ECO:0007669"/>
    <property type="project" value="TreeGrafter"/>
</dbReference>
<dbReference type="GO" id="GO:0019776">
    <property type="term" value="F:Atg8-family ligase activity"/>
    <property type="evidence" value="ECO:0007669"/>
    <property type="project" value="TreeGrafter"/>
</dbReference>
<dbReference type="SUPFAM" id="SSF54236">
    <property type="entry name" value="Ubiquitin-like"/>
    <property type="match status" value="1"/>
</dbReference>
<evidence type="ECO:0000256" key="2">
    <source>
        <dbReference type="ARBA" id="ARBA00022786"/>
    </source>
</evidence>
<keyword evidence="1 4" id="KW-1017">Isopeptide bond</keyword>
<dbReference type="GO" id="GO:0000421">
    <property type="term" value="C:autophagosome membrane"/>
    <property type="evidence" value="ECO:0007669"/>
    <property type="project" value="TreeGrafter"/>
</dbReference>
<dbReference type="Gene3D" id="3.10.20.90">
    <property type="entry name" value="Phosphatidylinositol 3-kinase Catalytic Subunit, Chain A, domain 1"/>
    <property type="match status" value="1"/>
</dbReference>
<keyword evidence="2 4" id="KW-0833">Ubl conjugation pathway</keyword>
<dbReference type="Pfam" id="PF04110">
    <property type="entry name" value="APG12"/>
    <property type="match status" value="1"/>
</dbReference>
<dbReference type="CDD" id="cd01612">
    <property type="entry name" value="Ubl_ATG12"/>
    <property type="match status" value="1"/>
</dbReference>
<accession>A0A7S1F089</accession>
<proteinExistence type="inferred from homology"/>
<gene>
    <name evidence="5" type="ORF">NSCI0253_LOCUS10620</name>
</gene>
<dbReference type="PANTHER" id="PTHR13385:SF0">
    <property type="entry name" value="UBIQUITIN-LIKE PROTEIN ATG12"/>
    <property type="match status" value="1"/>
</dbReference>
<dbReference type="GO" id="GO:0000422">
    <property type="term" value="P:autophagy of mitochondrion"/>
    <property type="evidence" value="ECO:0007669"/>
    <property type="project" value="TreeGrafter"/>
</dbReference>
<protein>
    <recommendedName>
        <fullName evidence="4">Ubiquitin-like protein ATG12</fullName>
    </recommendedName>
</protein>